<protein>
    <submittedName>
        <fullName evidence="1">PadR family transcriptional regulator</fullName>
    </submittedName>
</protein>
<dbReference type="Proteomes" id="UP000007100">
    <property type="component" value="Chromosome"/>
</dbReference>
<keyword evidence="2" id="KW-1185">Reference proteome</keyword>
<proteinExistence type="predicted"/>
<accession>F0J1R7</accession>
<dbReference type="Pfam" id="PF03551">
    <property type="entry name" value="PadR"/>
    <property type="match status" value="1"/>
</dbReference>
<dbReference type="InterPro" id="IPR036390">
    <property type="entry name" value="WH_DNA-bd_sf"/>
</dbReference>
<dbReference type="KEGG" id="amv:ACMV_24630"/>
<reference evidence="1 2" key="1">
    <citation type="submission" date="2010-12" db="EMBL/GenBank/DDBJ databases">
        <title>Whole genome sequence of Acidiphilium multivorum AIU301.</title>
        <authorList>
            <person name="Narita-Yamada S."/>
            <person name="Nakamura S."/>
            <person name="Ito N."/>
            <person name="Takarada H."/>
            <person name="Katano Y."/>
            <person name="Nakazawa H."/>
            <person name="Hosoyama A."/>
            <person name="Yamada R."/>
            <person name="Fujita N."/>
        </authorList>
    </citation>
    <scope>NUCLEOTIDE SEQUENCE [LARGE SCALE GENOMIC DNA]</scope>
    <source>
        <strain evidence="2">DSM 11245 / JCM 8867 / AIU301</strain>
    </source>
</reference>
<dbReference type="PANTHER" id="PTHR43252">
    <property type="entry name" value="TRANSCRIPTIONAL REGULATOR YQJI"/>
    <property type="match status" value="1"/>
</dbReference>
<dbReference type="InterPro" id="IPR036388">
    <property type="entry name" value="WH-like_DNA-bd_sf"/>
</dbReference>
<dbReference type="SUPFAM" id="SSF46785">
    <property type="entry name" value="Winged helix' DNA-binding domain"/>
    <property type="match status" value="1"/>
</dbReference>
<dbReference type="RefSeq" id="WP_013640606.1">
    <property type="nucleotide sequence ID" value="NC_015186.1"/>
</dbReference>
<evidence type="ECO:0000313" key="2">
    <source>
        <dbReference type="Proteomes" id="UP000007100"/>
    </source>
</evidence>
<dbReference type="InterPro" id="IPR005149">
    <property type="entry name" value="Tscrpt_reg_PadR_N"/>
</dbReference>
<dbReference type="HOGENOM" id="CLU_063440_1_0_5"/>
<dbReference type="AlphaFoldDB" id="F0J1R7"/>
<organism evidence="1 2">
    <name type="scientific">Acidiphilium multivorum (strain DSM 11245 / JCM 8867 / NBRC 100883 / AIU 301)</name>
    <dbReference type="NCBI Taxonomy" id="926570"/>
    <lineage>
        <taxon>Bacteria</taxon>
        <taxon>Pseudomonadati</taxon>
        <taxon>Pseudomonadota</taxon>
        <taxon>Alphaproteobacteria</taxon>
        <taxon>Acetobacterales</taxon>
        <taxon>Acidocellaceae</taxon>
        <taxon>Acidiphilium</taxon>
    </lineage>
</organism>
<sequence>MGRHGLNEEMMRLAGRFGAGRRGFGGGRGWSDDDDGGFGRHGHGRRRMFEGGQLRLVLLKLISEQPRHGYELIRAIEERTGGAYAPSPGIVYPTLTLLAETGLASEQVTDGTRKLYEITTEGQAYLAEQADEVTLILARLDAVGNARGRLDAVPVRRAMHNLRNVIINRLQGGLDKERVHEVVALIDEAAGRIERL</sequence>
<evidence type="ECO:0000313" key="1">
    <source>
        <dbReference type="EMBL" id="BAJ81810.1"/>
    </source>
</evidence>
<gene>
    <name evidence="1" type="ordered locus">ACMV_24630</name>
</gene>
<dbReference type="Gene3D" id="1.10.10.10">
    <property type="entry name" value="Winged helix-like DNA-binding domain superfamily/Winged helix DNA-binding domain"/>
    <property type="match status" value="1"/>
</dbReference>
<dbReference type="PANTHER" id="PTHR43252:SF7">
    <property type="entry name" value="TRANSCRIPTIONAL REGULATOR YQJI"/>
    <property type="match status" value="1"/>
</dbReference>
<name>F0J1R7_ACIMA</name>
<dbReference type="EMBL" id="AP012035">
    <property type="protein sequence ID" value="BAJ81810.1"/>
    <property type="molecule type" value="Genomic_DNA"/>
</dbReference>